<dbReference type="CDD" id="cd02440">
    <property type="entry name" value="AdoMet_MTases"/>
    <property type="match status" value="1"/>
</dbReference>
<accession>A0A0C2IQ76</accession>
<dbReference type="GO" id="GO:0008757">
    <property type="term" value="F:S-adenosylmethionine-dependent methyltransferase activity"/>
    <property type="evidence" value="ECO:0007669"/>
    <property type="project" value="UniProtKB-ARBA"/>
</dbReference>
<dbReference type="GeneID" id="63675033"/>
<dbReference type="InterPro" id="IPR029063">
    <property type="entry name" value="SAM-dependent_MTases_sf"/>
</dbReference>
<dbReference type="VEuPathDB" id="FungiDB:SPBR_01802"/>
<dbReference type="SUPFAM" id="SSF53335">
    <property type="entry name" value="S-adenosyl-L-methionine-dependent methyltransferases"/>
    <property type="match status" value="1"/>
</dbReference>
<sequence length="373" mass="39707">MDSNAPPDKAPTARLMTSGTIAATAVQRFCRQCLQAEPAPDFPGPELLRLDVVQEYLYAQLFAPDAQDGESRLPPAYALRVLKTLVGKIEDSIDDWDEHGISDNLMGCLANSHASGSQAAALADAVKKNRVVYYVSALETEPSPSNTDASAPTITLLENRATIAAAGTTGIRTWEAALHLGAHLCEHRDVVAGKRVLELGAGTGYVSILCAKHLGAAACLATDGSPEVVEGLPANVQLNGPKASVVEARELYWGPSPPADWSDWSQGGFDTILGADITFDARDMPDLLATIRWCLSNGASGASGGEKTVIIAATERNRKTFETFVQLAAEAFDVEDVAFPVPPRASQAGPFYSDAVPIHICRLQLRDAARRKQ</sequence>
<dbReference type="InterPro" id="IPR019410">
    <property type="entry name" value="Methyltransf_16"/>
</dbReference>
<gene>
    <name evidence="1" type="ORF">SPBR_01802</name>
</gene>
<keyword evidence="2" id="KW-1185">Reference proteome</keyword>
<evidence type="ECO:0008006" key="3">
    <source>
        <dbReference type="Google" id="ProtNLM"/>
    </source>
</evidence>
<evidence type="ECO:0000313" key="2">
    <source>
        <dbReference type="Proteomes" id="UP000031575"/>
    </source>
</evidence>
<dbReference type="PANTHER" id="PTHR14614">
    <property type="entry name" value="HEPATOCELLULAR CARCINOMA-ASSOCIATED ANTIGEN"/>
    <property type="match status" value="1"/>
</dbReference>
<dbReference type="Proteomes" id="UP000031575">
    <property type="component" value="Unassembled WGS sequence"/>
</dbReference>
<dbReference type="Pfam" id="PF10294">
    <property type="entry name" value="Methyltransf_16"/>
    <property type="match status" value="1"/>
</dbReference>
<dbReference type="RefSeq" id="XP_040619206.1">
    <property type="nucleotide sequence ID" value="XM_040760112.1"/>
</dbReference>
<dbReference type="EMBL" id="AWTV01000007">
    <property type="protein sequence ID" value="KIH91196.1"/>
    <property type="molecule type" value="Genomic_DNA"/>
</dbReference>
<dbReference type="GO" id="GO:0005737">
    <property type="term" value="C:cytoplasm"/>
    <property type="evidence" value="ECO:0007669"/>
    <property type="project" value="TreeGrafter"/>
</dbReference>
<dbReference type="HOGENOM" id="CLU_038942_1_2_1"/>
<dbReference type="PANTHER" id="PTHR14614:SF130">
    <property type="entry name" value="PROTEIN-LYSINE N-METHYLTRANSFERASE EEF2KMT"/>
    <property type="match status" value="1"/>
</dbReference>
<reference evidence="1 2" key="1">
    <citation type="journal article" date="2014" name="BMC Genomics">
        <title>Comparative genomics of the major fungal agents of human and animal Sporotrichosis: Sporothrix schenckii and Sporothrix brasiliensis.</title>
        <authorList>
            <person name="Teixeira M.M."/>
            <person name="de Almeida L.G."/>
            <person name="Kubitschek-Barreira P."/>
            <person name="Alves F.L."/>
            <person name="Kioshima E.S."/>
            <person name="Abadio A.K."/>
            <person name="Fernandes L."/>
            <person name="Derengowski L.S."/>
            <person name="Ferreira K.S."/>
            <person name="Souza R.C."/>
            <person name="Ruiz J.C."/>
            <person name="de Andrade N.C."/>
            <person name="Paes H.C."/>
            <person name="Nicola A.M."/>
            <person name="Albuquerque P."/>
            <person name="Gerber A.L."/>
            <person name="Martins V.P."/>
            <person name="Peconick L.D."/>
            <person name="Neto A.V."/>
            <person name="Chaucanez C.B."/>
            <person name="Silva P.A."/>
            <person name="Cunha O.L."/>
            <person name="de Oliveira F.F."/>
            <person name="dos Santos T.C."/>
            <person name="Barros A.L."/>
            <person name="Soares M.A."/>
            <person name="de Oliveira L.M."/>
            <person name="Marini M.M."/>
            <person name="Villalobos-Duno H."/>
            <person name="Cunha M.M."/>
            <person name="de Hoog S."/>
            <person name="da Silveira J.F."/>
            <person name="Henrissat B."/>
            <person name="Nino-Vega G.A."/>
            <person name="Cisalpino P.S."/>
            <person name="Mora-Montes H.M."/>
            <person name="Almeida S.R."/>
            <person name="Stajich J.E."/>
            <person name="Lopes-Bezerra L.M."/>
            <person name="Vasconcelos A.T."/>
            <person name="Felipe M.S."/>
        </authorList>
    </citation>
    <scope>NUCLEOTIDE SEQUENCE [LARGE SCALE GENOMIC DNA]</scope>
    <source>
        <strain evidence="1 2">5110</strain>
    </source>
</reference>
<organism evidence="1 2">
    <name type="scientific">Sporothrix brasiliensis 5110</name>
    <dbReference type="NCBI Taxonomy" id="1398154"/>
    <lineage>
        <taxon>Eukaryota</taxon>
        <taxon>Fungi</taxon>
        <taxon>Dikarya</taxon>
        <taxon>Ascomycota</taxon>
        <taxon>Pezizomycotina</taxon>
        <taxon>Sordariomycetes</taxon>
        <taxon>Sordariomycetidae</taxon>
        <taxon>Ophiostomatales</taxon>
        <taxon>Ophiostomataceae</taxon>
        <taxon>Sporothrix</taxon>
    </lineage>
</organism>
<protein>
    <recommendedName>
        <fullName evidence="3">FAM86A protein</fullName>
    </recommendedName>
</protein>
<dbReference type="Gene3D" id="3.40.50.150">
    <property type="entry name" value="Vaccinia Virus protein VP39"/>
    <property type="match status" value="1"/>
</dbReference>
<dbReference type="AlphaFoldDB" id="A0A0C2IQ76"/>
<name>A0A0C2IQ76_9PEZI</name>
<proteinExistence type="predicted"/>
<comment type="caution">
    <text evidence="1">The sequence shown here is derived from an EMBL/GenBank/DDBJ whole genome shotgun (WGS) entry which is preliminary data.</text>
</comment>
<dbReference type="OrthoDB" id="194386at2759"/>
<evidence type="ECO:0000313" key="1">
    <source>
        <dbReference type="EMBL" id="KIH91196.1"/>
    </source>
</evidence>